<sequence length="219" mass="23220">MLKELSDALAPHGIHLRGVVNFAAGEGPVLGNGASALSVVLLGNVGGSIWTSFAAWRESYGGAHPLDQWSKAIIHPVAERVGAEAFFPSDPPWQPFQQWAMKAEAMQASPLGILIHPVYGLWHGYRGALAFRHPLETVPEASPHPCASCSTKPCITSCPVGAVRANGFDVARCRAYLRTEAARSTCLASGCVARNACPVGAGYRYPPAQLRFLMDGLGS</sequence>
<comment type="caution">
    <text evidence="2">The sequence shown here is derived from an EMBL/GenBank/DDBJ whole genome shotgun (WGS) entry which is preliminary data.</text>
</comment>
<protein>
    <submittedName>
        <fullName evidence="2">Ferredoxin</fullName>
    </submittedName>
</protein>
<name>A0ABT0IX11_9HYPH</name>
<evidence type="ECO:0000313" key="2">
    <source>
        <dbReference type="EMBL" id="MCK8782419.1"/>
    </source>
</evidence>
<gene>
    <name evidence="2" type="ORF">M0654_20795</name>
</gene>
<dbReference type="PROSITE" id="PS51379">
    <property type="entry name" value="4FE4S_FER_2"/>
    <property type="match status" value="1"/>
</dbReference>
<dbReference type="RefSeq" id="WP_248684712.1">
    <property type="nucleotide sequence ID" value="NZ_JALPRY010000027.1"/>
</dbReference>
<dbReference type="EMBL" id="JALPRY010000027">
    <property type="protein sequence ID" value="MCK8782419.1"/>
    <property type="molecule type" value="Genomic_DNA"/>
</dbReference>
<dbReference type="Proteomes" id="UP001202827">
    <property type="component" value="Unassembled WGS sequence"/>
</dbReference>
<proteinExistence type="predicted"/>
<reference evidence="2 3" key="1">
    <citation type="submission" date="2022-04" db="EMBL/GenBank/DDBJ databases">
        <title>Rhizobium coralii sp. nov., isolated from coral Turbinaria peltata.</title>
        <authorList>
            <person name="Sun H."/>
        </authorList>
    </citation>
    <scope>NUCLEOTIDE SEQUENCE [LARGE SCALE GENOMIC DNA]</scope>
    <source>
        <strain evidence="2 3">NTR19</strain>
    </source>
</reference>
<keyword evidence="3" id="KW-1185">Reference proteome</keyword>
<organism evidence="2 3">
    <name type="scientific">Neorhizobium turbinariae</name>
    <dbReference type="NCBI Taxonomy" id="2937795"/>
    <lineage>
        <taxon>Bacteria</taxon>
        <taxon>Pseudomonadati</taxon>
        <taxon>Pseudomonadota</taxon>
        <taxon>Alphaproteobacteria</taxon>
        <taxon>Hyphomicrobiales</taxon>
        <taxon>Rhizobiaceae</taxon>
        <taxon>Rhizobium/Agrobacterium group</taxon>
        <taxon>Neorhizobium</taxon>
    </lineage>
</organism>
<evidence type="ECO:0000313" key="3">
    <source>
        <dbReference type="Proteomes" id="UP001202827"/>
    </source>
</evidence>
<dbReference type="InterPro" id="IPR017896">
    <property type="entry name" value="4Fe4S_Fe-S-bd"/>
</dbReference>
<accession>A0ABT0IX11</accession>
<feature type="domain" description="4Fe-4S ferredoxin-type" evidence="1">
    <location>
        <begin position="137"/>
        <end position="168"/>
    </location>
</feature>
<evidence type="ECO:0000259" key="1">
    <source>
        <dbReference type="PROSITE" id="PS51379"/>
    </source>
</evidence>